<organism evidence="1 2">
    <name type="scientific">Naganishia friedmannii</name>
    <dbReference type="NCBI Taxonomy" id="89922"/>
    <lineage>
        <taxon>Eukaryota</taxon>
        <taxon>Fungi</taxon>
        <taxon>Dikarya</taxon>
        <taxon>Basidiomycota</taxon>
        <taxon>Agaricomycotina</taxon>
        <taxon>Tremellomycetes</taxon>
        <taxon>Filobasidiales</taxon>
        <taxon>Filobasidiaceae</taxon>
        <taxon>Naganishia</taxon>
    </lineage>
</organism>
<dbReference type="EMBL" id="JASBWT010000007">
    <property type="protein sequence ID" value="KAJ9103128.1"/>
    <property type="molecule type" value="Genomic_DNA"/>
</dbReference>
<gene>
    <name evidence="1" type="ORF">QFC21_002550</name>
</gene>
<comment type="caution">
    <text evidence="1">The sequence shown here is derived from an EMBL/GenBank/DDBJ whole genome shotgun (WGS) entry which is preliminary data.</text>
</comment>
<dbReference type="Proteomes" id="UP001227268">
    <property type="component" value="Unassembled WGS sequence"/>
</dbReference>
<evidence type="ECO:0000313" key="2">
    <source>
        <dbReference type="Proteomes" id="UP001227268"/>
    </source>
</evidence>
<evidence type="ECO:0000313" key="1">
    <source>
        <dbReference type="EMBL" id="KAJ9103128.1"/>
    </source>
</evidence>
<protein>
    <submittedName>
        <fullName evidence="1">Uncharacterized protein</fullName>
    </submittedName>
</protein>
<reference evidence="1" key="1">
    <citation type="submission" date="2023-04" db="EMBL/GenBank/DDBJ databases">
        <title>Draft Genome sequencing of Naganishia species isolated from polar environments using Oxford Nanopore Technology.</title>
        <authorList>
            <person name="Leo P."/>
            <person name="Venkateswaran K."/>
        </authorList>
    </citation>
    <scope>NUCLEOTIDE SEQUENCE</scope>
    <source>
        <strain evidence="1">MNA-CCFEE 5423</strain>
    </source>
</reference>
<accession>A0ACC2VVG8</accession>
<name>A0ACC2VVG8_9TREE</name>
<proteinExistence type="predicted"/>
<keyword evidence="2" id="KW-1185">Reference proteome</keyword>
<sequence>MSNRSKQLLQGKGQADEDDASSTSSESGVETWKEKAIRLQTCMDERDESDRRRRQMEAFRPIERPSQAGSSDNDLACTRRVLGLEVGAHDPGLVKVLKNLSWNYLRKRVRDAFINSISGSGACSLAFFHSATAPSVQRFSADWPANEMIKTVLRDQRSKARQVQIDELVINTVYNLHSEHSEYEFPSKSQPHTPKCTEKRPVGRPPLTDVQKAAGFISPSILRKIADIAKAIKIDFKWMKSLPKFTFTPDGSVIIPKAPRPPPPEDETEPATNGTKHTSSATARNAEAGPSRPPPPPPLPKQTARRARIIESDHEETEPHQSKKICTNMQKHSKACSSIGKGKGKAVSTGGSTTLFAGYRSTDEEMEEYSNKAATNEDESEGHEYGQDENDEEEDEDEDENEDEDEDEDENENGNDDDEEEN</sequence>